<proteinExistence type="inferred from homology"/>
<dbReference type="RefSeq" id="WP_209702389.1">
    <property type="nucleotide sequence ID" value="NZ_JAGGLM010000012.1"/>
</dbReference>
<sequence>MEYCTLKNGIKLIYEHRPSDVTSFCIGFNAGAVDEGNTFHFGTAHALEHMISKGTLHKTENEINTAFDDIFGFENAMTNFPYTIYYGSCLRENLNAALELYSDILLNPLFPGKGFKEEMDIICEELKEWQGDLYQNCEDTLFRNSFKNRRIKEIIIGSEKSIRSITLDEIKKFYKAFYRPDNCVISFSSSLDFELICNLVEKYFSDWKQNSTVFKRDSEIFYEKNIPGTYRNKLAGIEGTKIQYIFDISSLKEEEFKAFLLFNEAFGEGTSSFLFNEIRTKNAAAYEIGSHVKNEPGIKLFSINMGTSKEKVERSIYTINELIHKIKNDKSYFNNENILKMSKRIKIKRKLKLERSIQLCKELTTYELMYGNFKKLYDEIDGLEDISGELIYLLINKILNNPSIQIIGE</sequence>
<dbReference type="Pfam" id="PF00675">
    <property type="entry name" value="Peptidase_M16"/>
    <property type="match status" value="1"/>
</dbReference>
<dbReference type="Proteomes" id="UP001519307">
    <property type="component" value="Unassembled WGS sequence"/>
</dbReference>
<dbReference type="PANTHER" id="PTHR11851">
    <property type="entry name" value="METALLOPROTEASE"/>
    <property type="match status" value="1"/>
</dbReference>
<evidence type="ECO:0000256" key="1">
    <source>
        <dbReference type="ARBA" id="ARBA00007261"/>
    </source>
</evidence>
<evidence type="ECO:0000259" key="2">
    <source>
        <dbReference type="Pfam" id="PF00675"/>
    </source>
</evidence>
<gene>
    <name evidence="4" type="ORF">J2Z42_001942</name>
</gene>
<reference evidence="4 5" key="1">
    <citation type="submission" date="2021-03" db="EMBL/GenBank/DDBJ databases">
        <title>Genomic Encyclopedia of Type Strains, Phase IV (KMG-IV): sequencing the most valuable type-strain genomes for metagenomic binning, comparative biology and taxonomic classification.</title>
        <authorList>
            <person name="Goeker M."/>
        </authorList>
    </citation>
    <scope>NUCLEOTIDE SEQUENCE [LARGE SCALE GENOMIC DNA]</scope>
    <source>
        <strain evidence="4 5">DSM 28783</strain>
    </source>
</reference>
<dbReference type="EMBL" id="JAGGLM010000012">
    <property type="protein sequence ID" value="MBP2033239.1"/>
    <property type="molecule type" value="Genomic_DNA"/>
</dbReference>
<dbReference type="SUPFAM" id="SSF63411">
    <property type="entry name" value="LuxS/MPP-like metallohydrolase"/>
    <property type="match status" value="2"/>
</dbReference>
<evidence type="ECO:0000313" key="5">
    <source>
        <dbReference type="Proteomes" id="UP001519307"/>
    </source>
</evidence>
<feature type="domain" description="Peptidase M16 C-terminal" evidence="3">
    <location>
        <begin position="164"/>
        <end position="329"/>
    </location>
</feature>
<dbReference type="InterPro" id="IPR011249">
    <property type="entry name" value="Metalloenz_LuxS/M16"/>
</dbReference>
<evidence type="ECO:0000313" key="4">
    <source>
        <dbReference type="EMBL" id="MBP2033239.1"/>
    </source>
</evidence>
<feature type="domain" description="Peptidase M16 N-terminal" evidence="2">
    <location>
        <begin position="13"/>
        <end position="157"/>
    </location>
</feature>
<dbReference type="PANTHER" id="PTHR11851:SF49">
    <property type="entry name" value="MITOCHONDRIAL-PROCESSING PEPTIDASE SUBUNIT ALPHA"/>
    <property type="match status" value="1"/>
</dbReference>
<comment type="caution">
    <text evidence="4">The sequence shown here is derived from an EMBL/GenBank/DDBJ whole genome shotgun (WGS) entry which is preliminary data.</text>
</comment>
<dbReference type="InterPro" id="IPR007863">
    <property type="entry name" value="Peptidase_M16_C"/>
</dbReference>
<evidence type="ECO:0000259" key="3">
    <source>
        <dbReference type="Pfam" id="PF05193"/>
    </source>
</evidence>
<dbReference type="InterPro" id="IPR011765">
    <property type="entry name" value="Pept_M16_N"/>
</dbReference>
<dbReference type="InterPro" id="IPR050361">
    <property type="entry name" value="MPP/UQCRC_Complex"/>
</dbReference>
<dbReference type="Gene3D" id="3.30.830.10">
    <property type="entry name" value="Metalloenzyme, LuxS/M16 peptidase-like"/>
    <property type="match status" value="2"/>
</dbReference>
<organism evidence="4 5">
    <name type="scientific">Clostridium algifaecis</name>
    <dbReference type="NCBI Taxonomy" id="1472040"/>
    <lineage>
        <taxon>Bacteria</taxon>
        <taxon>Bacillati</taxon>
        <taxon>Bacillota</taxon>
        <taxon>Clostridia</taxon>
        <taxon>Eubacteriales</taxon>
        <taxon>Clostridiaceae</taxon>
        <taxon>Clostridium</taxon>
    </lineage>
</organism>
<keyword evidence="5" id="KW-1185">Reference proteome</keyword>
<comment type="similarity">
    <text evidence="1">Belongs to the peptidase M16 family.</text>
</comment>
<protein>
    <submittedName>
        <fullName evidence="4">Zn-dependent peptidase</fullName>
    </submittedName>
</protein>
<accession>A0ABS4KT69</accession>
<dbReference type="Pfam" id="PF05193">
    <property type="entry name" value="Peptidase_M16_C"/>
    <property type="match status" value="1"/>
</dbReference>
<name>A0ABS4KT69_9CLOT</name>